<dbReference type="InterPro" id="IPR002528">
    <property type="entry name" value="MATE_fam"/>
</dbReference>
<feature type="region of interest" description="Disordered" evidence="8">
    <location>
        <begin position="456"/>
        <end position="502"/>
    </location>
</feature>
<dbReference type="GO" id="GO:0005886">
    <property type="term" value="C:plasma membrane"/>
    <property type="evidence" value="ECO:0007669"/>
    <property type="project" value="UniProtKB-SubCell"/>
</dbReference>
<evidence type="ECO:0000256" key="3">
    <source>
        <dbReference type="ARBA" id="ARBA00022448"/>
    </source>
</evidence>
<feature type="transmembrane region" description="Helical" evidence="9">
    <location>
        <begin position="211"/>
        <end position="229"/>
    </location>
</feature>
<feature type="compositionally biased region" description="Basic and acidic residues" evidence="8">
    <location>
        <begin position="458"/>
        <end position="467"/>
    </location>
</feature>
<evidence type="ECO:0000256" key="4">
    <source>
        <dbReference type="ARBA" id="ARBA00022475"/>
    </source>
</evidence>
<evidence type="ECO:0000256" key="2">
    <source>
        <dbReference type="ARBA" id="ARBA00010199"/>
    </source>
</evidence>
<protein>
    <submittedName>
        <fullName evidence="10">MATE family efflux transporter</fullName>
    </submittedName>
</protein>
<feature type="transmembrane region" description="Helical" evidence="9">
    <location>
        <begin position="319"/>
        <end position="340"/>
    </location>
</feature>
<gene>
    <name evidence="10" type="ORF">ENQ20_07805</name>
</gene>
<comment type="caution">
    <text evidence="10">The sequence shown here is derived from an EMBL/GenBank/DDBJ whole genome shotgun (WGS) entry which is preliminary data.</text>
</comment>
<keyword evidence="6 9" id="KW-1133">Transmembrane helix</keyword>
<dbReference type="PANTHER" id="PTHR42893:SF46">
    <property type="entry name" value="PROTEIN DETOXIFICATION 44, CHLOROPLASTIC"/>
    <property type="match status" value="1"/>
</dbReference>
<feature type="compositionally biased region" description="Low complexity" evidence="8">
    <location>
        <begin position="468"/>
        <end position="479"/>
    </location>
</feature>
<dbReference type="GO" id="GO:0042910">
    <property type="term" value="F:xenobiotic transmembrane transporter activity"/>
    <property type="evidence" value="ECO:0007669"/>
    <property type="project" value="InterPro"/>
</dbReference>
<feature type="transmembrane region" description="Helical" evidence="9">
    <location>
        <begin position="55"/>
        <end position="79"/>
    </location>
</feature>
<organism evidence="10">
    <name type="scientific">Caldilinea aerophila</name>
    <dbReference type="NCBI Taxonomy" id="133453"/>
    <lineage>
        <taxon>Bacteria</taxon>
        <taxon>Bacillati</taxon>
        <taxon>Chloroflexota</taxon>
        <taxon>Caldilineae</taxon>
        <taxon>Caldilineales</taxon>
        <taxon>Caldilineaceae</taxon>
        <taxon>Caldilinea</taxon>
    </lineage>
</organism>
<keyword evidence="3" id="KW-0813">Transport</keyword>
<accession>A0A7C1JPG8</accession>
<dbReference type="PANTHER" id="PTHR42893">
    <property type="entry name" value="PROTEIN DETOXIFICATION 44, CHLOROPLASTIC-RELATED"/>
    <property type="match status" value="1"/>
</dbReference>
<dbReference type="CDD" id="cd13136">
    <property type="entry name" value="MATE_DinF_like"/>
    <property type="match status" value="1"/>
</dbReference>
<feature type="transmembrane region" description="Helical" evidence="9">
    <location>
        <begin position="143"/>
        <end position="166"/>
    </location>
</feature>
<evidence type="ECO:0000256" key="5">
    <source>
        <dbReference type="ARBA" id="ARBA00022692"/>
    </source>
</evidence>
<dbReference type="GO" id="GO:0015297">
    <property type="term" value="F:antiporter activity"/>
    <property type="evidence" value="ECO:0007669"/>
    <property type="project" value="InterPro"/>
</dbReference>
<sequence length="502" mass="52583">MNSNGQVETVLHHPFVRHPHRTLLTLSLPVLVSLVAEPLTGLVDTAFVAQLGAAPLAALGVGSAALSAVFWIFNFLGIGSQTDVAQALGAGDPQRAARSMGLGLLLAALFGFGSIVMGGVLAAPLARGLGAEGEVLTYAESYMLVRLLGAPAVIASLVAFGVLRGLQDMRTPLWVAVAVNALNIVLDWLLIFGAGPIPAMGVTGAAAASTAAQWLGAIWAGLVIVRRLGWPSHLQVHEARALLRVGGDLFLRTGFLTIFLLLATRAATNLGPESGAAHQAVRQFWIFAALGLDALAITAQSLVGYFLGAGWVTQARRVAKLTCLWSAAMGVLLGVGMWLLRNSFAALLAPPEAHSLFFSAWLLSAVVQPLNALAFATDGVHWGTGDFRYLRNAAFAAMGIGVIALLALEVTGTASLAWVWIVTGGWITVRAVLGIVRIWPGIGRAPLSQPDCIQSAEVDSRAKRRSPESAPSPASKPTPVEGQPLSLQRPTHPPINTGKERL</sequence>
<dbReference type="Pfam" id="PF01554">
    <property type="entry name" value="MatE"/>
    <property type="match status" value="2"/>
</dbReference>
<feature type="transmembrane region" description="Helical" evidence="9">
    <location>
        <begin position="23"/>
        <end position="43"/>
    </location>
</feature>
<reference evidence="10" key="1">
    <citation type="journal article" date="2020" name="mSystems">
        <title>Genome- and Community-Level Interaction Insights into Carbon Utilization and Element Cycling Functions of Hydrothermarchaeota in Hydrothermal Sediment.</title>
        <authorList>
            <person name="Zhou Z."/>
            <person name="Liu Y."/>
            <person name="Xu W."/>
            <person name="Pan J."/>
            <person name="Luo Z.H."/>
            <person name="Li M."/>
        </authorList>
    </citation>
    <scope>NUCLEOTIDE SEQUENCE [LARGE SCALE GENOMIC DNA]</scope>
    <source>
        <strain evidence="10">SpSt-289</strain>
    </source>
</reference>
<feature type="transmembrane region" description="Helical" evidence="9">
    <location>
        <begin position="360"/>
        <end position="377"/>
    </location>
</feature>
<dbReference type="NCBIfam" id="TIGR00797">
    <property type="entry name" value="matE"/>
    <property type="match status" value="1"/>
</dbReference>
<feature type="transmembrane region" description="Helical" evidence="9">
    <location>
        <begin position="417"/>
        <end position="439"/>
    </location>
</feature>
<dbReference type="InterPro" id="IPR044644">
    <property type="entry name" value="DinF-like"/>
</dbReference>
<feature type="transmembrane region" description="Helical" evidence="9">
    <location>
        <begin position="241"/>
        <end position="264"/>
    </location>
</feature>
<keyword evidence="5 9" id="KW-0812">Transmembrane</keyword>
<feature type="transmembrane region" description="Helical" evidence="9">
    <location>
        <begin position="100"/>
        <end position="123"/>
    </location>
</feature>
<evidence type="ECO:0000256" key="8">
    <source>
        <dbReference type="SAM" id="MobiDB-lite"/>
    </source>
</evidence>
<feature type="transmembrane region" description="Helical" evidence="9">
    <location>
        <begin position="389"/>
        <end position="411"/>
    </location>
</feature>
<comment type="subcellular location">
    <subcellularLocation>
        <location evidence="1">Cell membrane</location>
        <topology evidence="1">Multi-pass membrane protein</topology>
    </subcellularLocation>
</comment>
<dbReference type="InterPro" id="IPR048279">
    <property type="entry name" value="MdtK-like"/>
</dbReference>
<feature type="transmembrane region" description="Helical" evidence="9">
    <location>
        <begin position="284"/>
        <end position="307"/>
    </location>
</feature>
<comment type="similarity">
    <text evidence="2">Belongs to the multi antimicrobial extrusion (MATE) (TC 2.A.66.1) family.</text>
</comment>
<evidence type="ECO:0000256" key="6">
    <source>
        <dbReference type="ARBA" id="ARBA00022989"/>
    </source>
</evidence>
<feature type="transmembrane region" description="Helical" evidence="9">
    <location>
        <begin position="173"/>
        <end position="191"/>
    </location>
</feature>
<dbReference type="AlphaFoldDB" id="A0A7C1JPG8"/>
<dbReference type="PIRSF" id="PIRSF006603">
    <property type="entry name" value="DinF"/>
    <property type="match status" value="1"/>
</dbReference>
<evidence type="ECO:0000256" key="9">
    <source>
        <dbReference type="SAM" id="Phobius"/>
    </source>
</evidence>
<name>A0A7C1JPG8_9CHLR</name>
<keyword evidence="4" id="KW-1003">Cell membrane</keyword>
<proteinExistence type="inferred from homology"/>
<evidence type="ECO:0000256" key="7">
    <source>
        <dbReference type="ARBA" id="ARBA00023136"/>
    </source>
</evidence>
<evidence type="ECO:0000256" key="1">
    <source>
        <dbReference type="ARBA" id="ARBA00004651"/>
    </source>
</evidence>
<evidence type="ECO:0000313" key="10">
    <source>
        <dbReference type="EMBL" id="HDX31385.1"/>
    </source>
</evidence>
<dbReference type="EMBL" id="DSMG01000083">
    <property type="protein sequence ID" value="HDX31385.1"/>
    <property type="molecule type" value="Genomic_DNA"/>
</dbReference>
<keyword evidence="7 9" id="KW-0472">Membrane</keyword>